<feature type="domain" description="HPr" evidence="1">
    <location>
        <begin position="1"/>
        <end position="87"/>
    </location>
</feature>
<dbReference type="InterPro" id="IPR050399">
    <property type="entry name" value="HPr"/>
</dbReference>
<evidence type="ECO:0000313" key="5">
    <source>
        <dbReference type="Proteomes" id="UP000095706"/>
    </source>
</evidence>
<dbReference type="RefSeq" id="WP_055227733.1">
    <property type="nucleotide sequence ID" value="NZ_CABJFB010000005.1"/>
</dbReference>
<accession>A0A174EBY5</accession>
<dbReference type="EMBL" id="JAKNFS010000001">
    <property type="protein sequence ID" value="MCG4764040.1"/>
    <property type="molecule type" value="Genomic_DNA"/>
</dbReference>
<dbReference type="EMBL" id="CYYV01000008">
    <property type="protein sequence ID" value="CUO35362.1"/>
    <property type="molecule type" value="Genomic_DNA"/>
</dbReference>
<dbReference type="PANTHER" id="PTHR33705:SF5">
    <property type="entry name" value="HPR-LIKE PROTEIN CRH"/>
    <property type="match status" value="1"/>
</dbReference>
<dbReference type="EMBL" id="JAFHBD010000018">
    <property type="protein sequence ID" value="MBN2953067.1"/>
    <property type="molecule type" value="Genomic_DNA"/>
</dbReference>
<dbReference type="PROSITE" id="PS51350">
    <property type="entry name" value="PTS_HPR_DOM"/>
    <property type="match status" value="1"/>
</dbReference>
<protein>
    <submittedName>
        <fullName evidence="2">Catabolite repression HPr</fullName>
    </submittedName>
    <submittedName>
        <fullName evidence="3">HPr family phosphocarrier protein</fullName>
    </submittedName>
</protein>
<dbReference type="Pfam" id="PF00381">
    <property type="entry name" value="PTS-HPr"/>
    <property type="match status" value="1"/>
</dbReference>
<sequence length="87" mass="9397">MIKKPITIRLSSGLEARPVAMLVQVASQYESEIYVESGRKKVNAKSIMGMMTLGLDNGEEVTVTANGKDESEAMDGVEKYLSSPSAE</sequence>
<dbReference type="Gene3D" id="3.30.1340.10">
    <property type="entry name" value="HPr-like"/>
    <property type="match status" value="1"/>
</dbReference>
<proteinExistence type="predicted"/>
<evidence type="ECO:0000313" key="2">
    <source>
        <dbReference type="EMBL" id="CUO35362.1"/>
    </source>
</evidence>
<dbReference type="InterPro" id="IPR035895">
    <property type="entry name" value="HPr-like_sf"/>
</dbReference>
<reference evidence="3" key="2">
    <citation type="submission" date="2021-02" db="EMBL/GenBank/DDBJ databases">
        <title>Metagenome-assembled genomes from human diarrheal sample B26.</title>
        <authorList>
            <person name="Ateba T.P."/>
            <person name="Alayande K.A."/>
            <person name="Mwanza M."/>
        </authorList>
    </citation>
    <scope>NUCLEOTIDE SEQUENCE</scope>
    <source>
        <strain evidence="3">06WH</strain>
    </source>
</reference>
<organism evidence="2 5">
    <name type="scientific">Fusicatenibacter saccharivorans</name>
    <dbReference type="NCBI Taxonomy" id="1150298"/>
    <lineage>
        <taxon>Bacteria</taxon>
        <taxon>Bacillati</taxon>
        <taxon>Bacillota</taxon>
        <taxon>Clostridia</taxon>
        <taxon>Lachnospirales</taxon>
        <taxon>Lachnospiraceae</taxon>
        <taxon>Fusicatenibacter</taxon>
    </lineage>
</organism>
<dbReference type="SUPFAM" id="SSF55594">
    <property type="entry name" value="HPr-like"/>
    <property type="match status" value="1"/>
</dbReference>
<dbReference type="CDD" id="cd00367">
    <property type="entry name" value="PTS-HPr_like"/>
    <property type="match status" value="1"/>
</dbReference>
<gene>
    <name evidence="2" type="primary">crh_2</name>
    <name evidence="2" type="ORF">ERS852406_01779</name>
    <name evidence="3" type="ORF">JTJ23_05610</name>
    <name evidence="4" type="ORF">L0N21_00675</name>
</gene>
<dbReference type="NCBIfam" id="TIGR01003">
    <property type="entry name" value="PTS_HPr_family"/>
    <property type="match status" value="1"/>
</dbReference>
<evidence type="ECO:0000259" key="1">
    <source>
        <dbReference type="PROSITE" id="PS51350"/>
    </source>
</evidence>
<reference evidence="2 5" key="1">
    <citation type="submission" date="2015-09" db="EMBL/GenBank/DDBJ databases">
        <authorList>
            <consortium name="Pathogen Informatics"/>
        </authorList>
    </citation>
    <scope>NUCLEOTIDE SEQUENCE [LARGE SCALE GENOMIC DNA]</scope>
    <source>
        <strain evidence="2 5">2789STDY5608849</strain>
    </source>
</reference>
<dbReference type="PRINTS" id="PR00107">
    <property type="entry name" value="PHOSPHOCPHPR"/>
</dbReference>
<dbReference type="Proteomes" id="UP001199915">
    <property type="component" value="Unassembled WGS sequence"/>
</dbReference>
<name>A0A174EBY5_9FIRM</name>
<evidence type="ECO:0000313" key="3">
    <source>
        <dbReference type="EMBL" id="MBN2953067.1"/>
    </source>
</evidence>
<evidence type="ECO:0000313" key="4">
    <source>
        <dbReference type="EMBL" id="MCG4764040.1"/>
    </source>
</evidence>
<dbReference type="Proteomes" id="UP000737612">
    <property type="component" value="Unassembled WGS sequence"/>
</dbReference>
<dbReference type="AlphaFoldDB" id="A0A174EBY5"/>
<dbReference type="InterPro" id="IPR000032">
    <property type="entry name" value="HPr-like"/>
</dbReference>
<dbReference type="Proteomes" id="UP000095706">
    <property type="component" value="Unassembled WGS sequence"/>
</dbReference>
<dbReference type="PANTHER" id="PTHR33705">
    <property type="entry name" value="PHOSPHOCARRIER PROTEIN HPR"/>
    <property type="match status" value="1"/>
</dbReference>
<reference evidence="4" key="3">
    <citation type="submission" date="2022-01" db="EMBL/GenBank/DDBJ databases">
        <title>Collection of gut derived symbiotic bacterial strains cultured from healthy donors.</title>
        <authorList>
            <person name="Lin H."/>
            <person name="Kohout C."/>
            <person name="Waligurski E."/>
            <person name="Pamer E.G."/>
        </authorList>
    </citation>
    <scope>NUCLEOTIDE SEQUENCE</scope>
    <source>
        <strain evidence="4">DFI.5.49</strain>
    </source>
</reference>